<dbReference type="CDD" id="cd18186">
    <property type="entry name" value="BTB_POZ_ZBTB_KLHL-like"/>
    <property type="match status" value="1"/>
</dbReference>
<sequence>MPSPPAKRQRTGDKPITRSKMWHRDGSVVLQAGNTQFRVHWGVLALHSSVFHDMEERPQPQE</sequence>
<protein>
    <recommendedName>
        <fullName evidence="2">BTB domain-containing protein</fullName>
    </recommendedName>
</protein>
<feature type="domain" description="BTB" evidence="2">
    <location>
        <begin position="28"/>
        <end position="57"/>
    </location>
</feature>
<dbReference type="Pfam" id="PF00651">
    <property type="entry name" value="BTB"/>
    <property type="match status" value="1"/>
</dbReference>
<evidence type="ECO:0000256" key="1">
    <source>
        <dbReference type="SAM" id="MobiDB-lite"/>
    </source>
</evidence>
<evidence type="ECO:0000259" key="2">
    <source>
        <dbReference type="Pfam" id="PF00651"/>
    </source>
</evidence>
<dbReference type="AlphaFoldDB" id="A0AAD6Z4T9"/>
<organism evidence="3 4">
    <name type="scientific">Mycena albidolilacea</name>
    <dbReference type="NCBI Taxonomy" id="1033008"/>
    <lineage>
        <taxon>Eukaryota</taxon>
        <taxon>Fungi</taxon>
        <taxon>Dikarya</taxon>
        <taxon>Basidiomycota</taxon>
        <taxon>Agaricomycotina</taxon>
        <taxon>Agaricomycetes</taxon>
        <taxon>Agaricomycetidae</taxon>
        <taxon>Agaricales</taxon>
        <taxon>Marasmiineae</taxon>
        <taxon>Mycenaceae</taxon>
        <taxon>Mycena</taxon>
    </lineage>
</organism>
<dbReference type="EMBL" id="JARIHO010000089">
    <property type="protein sequence ID" value="KAJ7307096.1"/>
    <property type="molecule type" value="Genomic_DNA"/>
</dbReference>
<accession>A0AAD6Z4T9</accession>
<proteinExistence type="predicted"/>
<feature type="compositionally biased region" description="Basic and acidic residues" evidence="1">
    <location>
        <begin position="10"/>
        <end position="20"/>
    </location>
</feature>
<dbReference type="InterPro" id="IPR000210">
    <property type="entry name" value="BTB/POZ_dom"/>
</dbReference>
<keyword evidence="4" id="KW-1185">Reference proteome</keyword>
<reference evidence="3" key="1">
    <citation type="submission" date="2023-03" db="EMBL/GenBank/DDBJ databases">
        <title>Massive genome expansion in bonnet fungi (Mycena s.s.) driven by repeated elements and novel gene families across ecological guilds.</title>
        <authorList>
            <consortium name="Lawrence Berkeley National Laboratory"/>
            <person name="Harder C.B."/>
            <person name="Miyauchi S."/>
            <person name="Viragh M."/>
            <person name="Kuo A."/>
            <person name="Thoen E."/>
            <person name="Andreopoulos B."/>
            <person name="Lu D."/>
            <person name="Skrede I."/>
            <person name="Drula E."/>
            <person name="Henrissat B."/>
            <person name="Morin E."/>
            <person name="Kohler A."/>
            <person name="Barry K."/>
            <person name="LaButti K."/>
            <person name="Morin E."/>
            <person name="Salamov A."/>
            <person name="Lipzen A."/>
            <person name="Mereny Z."/>
            <person name="Hegedus B."/>
            <person name="Baldrian P."/>
            <person name="Stursova M."/>
            <person name="Weitz H."/>
            <person name="Taylor A."/>
            <person name="Grigoriev I.V."/>
            <person name="Nagy L.G."/>
            <person name="Martin F."/>
            <person name="Kauserud H."/>
        </authorList>
    </citation>
    <scope>NUCLEOTIDE SEQUENCE</scope>
    <source>
        <strain evidence="3">CBHHK002</strain>
    </source>
</reference>
<evidence type="ECO:0000313" key="4">
    <source>
        <dbReference type="Proteomes" id="UP001218218"/>
    </source>
</evidence>
<dbReference type="Proteomes" id="UP001218218">
    <property type="component" value="Unassembled WGS sequence"/>
</dbReference>
<comment type="caution">
    <text evidence="3">The sequence shown here is derived from an EMBL/GenBank/DDBJ whole genome shotgun (WGS) entry which is preliminary data.</text>
</comment>
<name>A0AAD6Z4T9_9AGAR</name>
<gene>
    <name evidence="3" type="ORF">DFH08DRAFT_901219</name>
</gene>
<feature type="region of interest" description="Disordered" evidence="1">
    <location>
        <begin position="1"/>
        <end position="20"/>
    </location>
</feature>
<evidence type="ECO:0000313" key="3">
    <source>
        <dbReference type="EMBL" id="KAJ7307096.1"/>
    </source>
</evidence>